<keyword evidence="3" id="KW-1185">Reference proteome</keyword>
<dbReference type="EMBL" id="JAKWBI020000075">
    <property type="protein sequence ID" value="KAJ2903671.1"/>
    <property type="molecule type" value="Genomic_DNA"/>
</dbReference>
<feature type="region of interest" description="Disordered" evidence="1">
    <location>
        <begin position="618"/>
        <end position="791"/>
    </location>
</feature>
<name>A0AAD5WV13_9PEZI</name>
<feature type="compositionally biased region" description="Basic and acidic residues" evidence="1">
    <location>
        <begin position="688"/>
        <end position="699"/>
    </location>
</feature>
<protein>
    <submittedName>
        <fullName evidence="2">Uncharacterized protein</fullName>
    </submittedName>
</protein>
<feature type="compositionally biased region" description="Polar residues" evidence="1">
    <location>
        <begin position="430"/>
        <end position="440"/>
    </location>
</feature>
<evidence type="ECO:0000313" key="2">
    <source>
        <dbReference type="EMBL" id="KAJ2903671.1"/>
    </source>
</evidence>
<feature type="compositionally biased region" description="Basic and acidic residues" evidence="1">
    <location>
        <begin position="706"/>
        <end position="718"/>
    </location>
</feature>
<accession>A0AAD5WV13</accession>
<feature type="compositionally biased region" description="Basic residues" evidence="1">
    <location>
        <begin position="261"/>
        <end position="271"/>
    </location>
</feature>
<evidence type="ECO:0000256" key="1">
    <source>
        <dbReference type="SAM" id="MobiDB-lite"/>
    </source>
</evidence>
<feature type="region of interest" description="Disordered" evidence="1">
    <location>
        <begin position="252"/>
        <end position="276"/>
    </location>
</feature>
<feature type="compositionally biased region" description="Polar residues" evidence="1">
    <location>
        <begin position="502"/>
        <end position="512"/>
    </location>
</feature>
<gene>
    <name evidence="2" type="ORF">MKZ38_009510</name>
</gene>
<feature type="compositionally biased region" description="Acidic residues" evidence="1">
    <location>
        <begin position="719"/>
        <end position="730"/>
    </location>
</feature>
<sequence length="791" mass="89075">MSGPLPGHAPFINMGAGGQLQGRQGQPGPAMTHLAQGRPQQQPMHNAMVPANAAPRQPHPSQMQLDPRISSQALRISPGRINNIMPPPPPQGTLPPEWEERIVETQDAEDARAISTEEGARKKLTTYHLKRLEKIPSDEDSSSQGTLSWKRVNTIMVTNLSQQDLKKEIDDIKHNQRGTVINKINSLSPQANYHVDEAGRKYEEIDPERHLYRYELRQLDNVLREMTAKERQQDAEEKLRARSCHRVAFGRTRSRHEPTHKMKTSSSHRHHKEPDKPKYMRIGLNAYFARVPRLNVNALQLLRDQEERKRRPSPQYSMAVQRAPTQFPSQLGSQGNYPAANHMAQNQQQAAFHTVQNSQGQLQGQRMQQQLPQQQQQKQLTAPQQVIGKAGPGPQQQGLDQARRPSLPGGNQQIPQGGQPPFMRGGLGQPVQNNKQQQIMPLQRGDKPNQPPPQGQNSSNNPGARPQKGPELPGGAMMIQTKSGGGNQPHHHHHPQHRLASPASSVESLQYSDFSDERASSCSSYSDDDHLAGKKYHGGAGQVVMVPNRAPVQQTPHHPGQGHGLGSSPPPHVPMAPRSRARLLNYTELLDIKEEQRRMGQVEGVNLGLQAQIRMFEKEKRERQEEQDFRRRRESWSSEYDPRRAAKPEIIHQTINRPVPYRHVQGTSPAEISTIVGQTRRMSISDGRVGRDSCGELRRQLSGRGGRTDFRDSRRSSWEDLDCESDEESSTDYLNAENNPFGPRRTPRYRSQERRSSTETSVSYSPTSGPQYRTNQPGIANRVVLQQDRRP</sequence>
<feature type="compositionally biased region" description="Low complexity" evidence="1">
    <location>
        <begin position="408"/>
        <end position="421"/>
    </location>
</feature>
<dbReference type="AlphaFoldDB" id="A0AAD5WV13"/>
<feature type="compositionally biased region" description="Low complexity" evidence="1">
    <location>
        <begin position="758"/>
        <end position="768"/>
    </location>
</feature>
<feature type="region of interest" description="Disordered" evidence="1">
    <location>
        <begin position="327"/>
        <end position="512"/>
    </location>
</feature>
<feature type="compositionally biased region" description="Polar residues" evidence="1">
    <location>
        <begin position="665"/>
        <end position="682"/>
    </location>
</feature>
<organism evidence="2 3">
    <name type="scientific">Zalerion maritima</name>
    <dbReference type="NCBI Taxonomy" id="339359"/>
    <lineage>
        <taxon>Eukaryota</taxon>
        <taxon>Fungi</taxon>
        <taxon>Dikarya</taxon>
        <taxon>Ascomycota</taxon>
        <taxon>Pezizomycotina</taxon>
        <taxon>Sordariomycetes</taxon>
        <taxon>Lulworthiomycetidae</taxon>
        <taxon>Lulworthiales</taxon>
        <taxon>Lulworthiaceae</taxon>
        <taxon>Zalerion</taxon>
    </lineage>
</organism>
<proteinExistence type="predicted"/>
<reference evidence="2" key="1">
    <citation type="submission" date="2022-07" db="EMBL/GenBank/DDBJ databases">
        <title>Draft genome sequence of Zalerion maritima ATCC 34329, a (micro)plastics degrading marine fungus.</title>
        <authorList>
            <person name="Paco A."/>
            <person name="Goncalves M.F.M."/>
            <person name="Rocha-Santos T.A.P."/>
            <person name="Alves A."/>
        </authorList>
    </citation>
    <scope>NUCLEOTIDE SEQUENCE</scope>
    <source>
        <strain evidence="2">ATCC 34329</strain>
    </source>
</reference>
<feature type="compositionally biased region" description="Polar residues" evidence="1">
    <location>
        <begin position="769"/>
        <end position="778"/>
    </location>
</feature>
<feature type="region of interest" description="Disordered" evidence="1">
    <location>
        <begin position="551"/>
        <end position="576"/>
    </location>
</feature>
<feature type="compositionally biased region" description="Basic and acidic residues" evidence="1">
    <location>
        <begin position="618"/>
        <end position="650"/>
    </location>
</feature>
<feature type="compositionally biased region" description="Polar residues" evidence="1">
    <location>
        <begin position="327"/>
        <end position="336"/>
    </location>
</feature>
<feature type="compositionally biased region" description="Low complexity" evidence="1">
    <location>
        <begin position="21"/>
        <end position="30"/>
    </location>
</feature>
<evidence type="ECO:0000313" key="3">
    <source>
        <dbReference type="Proteomes" id="UP001201980"/>
    </source>
</evidence>
<comment type="caution">
    <text evidence="2">The sequence shown here is derived from an EMBL/GenBank/DDBJ whole genome shotgun (WGS) entry which is preliminary data.</text>
</comment>
<feature type="region of interest" description="Disordered" evidence="1">
    <location>
        <begin position="1"/>
        <end position="66"/>
    </location>
</feature>
<feature type="compositionally biased region" description="Low complexity" evidence="1">
    <location>
        <begin position="339"/>
        <end position="385"/>
    </location>
</feature>
<dbReference type="Proteomes" id="UP001201980">
    <property type="component" value="Unassembled WGS sequence"/>
</dbReference>